<evidence type="ECO:0000313" key="2">
    <source>
        <dbReference type="Proteomes" id="UP000294886"/>
    </source>
</evidence>
<sequence>MRGETSVFKIQVILVILTMQRNFLRCWEIFLENKGIPLKVSLFL</sequence>
<dbReference type="EMBL" id="SLWU01000013">
    <property type="protein sequence ID" value="TCO63887.1"/>
    <property type="molecule type" value="Genomic_DNA"/>
</dbReference>
<dbReference type="Proteomes" id="UP000294886">
    <property type="component" value="Unassembled WGS sequence"/>
</dbReference>
<reference evidence="1 2" key="1">
    <citation type="submission" date="2019-03" db="EMBL/GenBank/DDBJ databases">
        <title>Genomic Encyclopedia of Type Strains, Phase IV (KMG-IV): sequencing the most valuable type-strain genomes for metagenomic binning, comparative biology and taxonomic classification.</title>
        <authorList>
            <person name="Goeker M."/>
        </authorList>
    </citation>
    <scope>NUCLEOTIDE SEQUENCE [LARGE SCALE GENOMIC DNA]</scope>
    <source>
        <strain evidence="1 2">DSM 13054</strain>
    </source>
</reference>
<comment type="caution">
    <text evidence="1">The sequence shown here is derived from an EMBL/GenBank/DDBJ whole genome shotgun (WGS) entry which is preliminary data.</text>
</comment>
<proteinExistence type="predicted"/>
<evidence type="ECO:0000313" key="1">
    <source>
        <dbReference type="EMBL" id="TCO63887.1"/>
    </source>
</evidence>
<protein>
    <submittedName>
        <fullName evidence="1">Uncharacterized protein</fullName>
    </submittedName>
</protein>
<organism evidence="1 2">
    <name type="scientific">Caldanaerobacter subterraneus</name>
    <dbReference type="NCBI Taxonomy" id="911092"/>
    <lineage>
        <taxon>Bacteria</taxon>
        <taxon>Bacillati</taxon>
        <taxon>Bacillota</taxon>
        <taxon>Clostridia</taxon>
        <taxon>Thermoanaerobacterales</taxon>
        <taxon>Thermoanaerobacteraceae</taxon>
        <taxon>Caldanaerobacter</taxon>
    </lineage>
</organism>
<accession>A0A4R2JX42</accession>
<gene>
    <name evidence="1" type="ORF">EV203_11344</name>
</gene>
<name>A0A4R2JX42_9THEO</name>
<dbReference type="AlphaFoldDB" id="A0A4R2JX42"/>